<keyword evidence="5" id="KW-1185">Reference proteome</keyword>
<dbReference type="InterPro" id="IPR029052">
    <property type="entry name" value="Metallo-depent_PP-like"/>
</dbReference>
<dbReference type="GO" id="GO:0046872">
    <property type="term" value="F:metal ion binding"/>
    <property type="evidence" value="ECO:0007669"/>
    <property type="project" value="UniProtKB-KW"/>
</dbReference>
<evidence type="ECO:0000259" key="3">
    <source>
        <dbReference type="Pfam" id="PF00149"/>
    </source>
</evidence>
<dbReference type="PATRIC" id="fig|1526658.3.peg.2119"/>
<protein>
    <recommendedName>
        <fullName evidence="3">Calcineurin-like phosphoesterase domain-containing protein</fullName>
    </recommendedName>
</protein>
<keyword evidence="2" id="KW-0378">Hydrolase</keyword>
<evidence type="ECO:0000256" key="2">
    <source>
        <dbReference type="ARBA" id="ARBA00022801"/>
    </source>
</evidence>
<name>A0A0N1N4F0_9HYPH</name>
<dbReference type="SUPFAM" id="SSF56300">
    <property type="entry name" value="Metallo-dependent phosphatases"/>
    <property type="match status" value="1"/>
</dbReference>
<dbReference type="GO" id="GO:0009245">
    <property type="term" value="P:lipid A biosynthetic process"/>
    <property type="evidence" value="ECO:0007669"/>
    <property type="project" value="TreeGrafter"/>
</dbReference>
<evidence type="ECO:0000313" key="4">
    <source>
        <dbReference type="EMBL" id="KPH81541.1"/>
    </source>
</evidence>
<dbReference type="GO" id="GO:0008758">
    <property type="term" value="F:UDP-2,3-diacylglucosamine hydrolase activity"/>
    <property type="evidence" value="ECO:0007669"/>
    <property type="project" value="TreeGrafter"/>
</dbReference>
<sequence length="282" mass="31010">MSGTGAYAAAWEPRRQILTRYRLKPRGWPERRRMRLAVISDLHIGSLHVPLSRVTEVVAATNALKPDLTLLLGDFVASRRRVASDPPMRDWADELARLQARDGVFAVLGNHDWWHDPQTQVARAGPTQVGEALREAGIPMLENRALRLETVDGPLWLAGLGDQIAFLPHHRGRPAGIDDLAGTMAQIADDGAPVIMMAHEPDIFARMPDRVSLTLSGHTHGGQVRLFGWAPIVPSRYGNRYGYGHIHEEGRDLVVSAGIGTSQLPIRFGIPPEIVLVELGRG</sequence>
<dbReference type="EMBL" id="LGSZ01000028">
    <property type="protein sequence ID" value="KPH81541.1"/>
    <property type="molecule type" value="Genomic_DNA"/>
</dbReference>
<dbReference type="AlphaFoldDB" id="A0A0N1N4F0"/>
<accession>A0A0N1N4F0</accession>
<feature type="domain" description="Calcineurin-like phosphoesterase" evidence="3">
    <location>
        <begin position="34"/>
        <end position="221"/>
    </location>
</feature>
<gene>
    <name evidence="4" type="ORF">AE618_07240</name>
</gene>
<proteinExistence type="predicted"/>
<dbReference type="InterPro" id="IPR051158">
    <property type="entry name" value="Metallophosphoesterase_sf"/>
</dbReference>
<dbReference type="PANTHER" id="PTHR31302:SF31">
    <property type="entry name" value="PHOSPHODIESTERASE YAEI"/>
    <property type="match status" value="1"/>
</dbReference>
<dbReference type="PANTHER" id="PTHR31302">
    <property type="entry name" value="TRANSMEMBRANE PROTEIN WITH METALLOPHOSPHOESTERASE DOMAIN-RELATED"/>
    <property type="match status" value="1"/>
</dbReference>
<reference evidence="4 5" key="1">
    <citation type="submission" date="2015-07" db="EMBL/GenBank/DDBJ databases">
        <title>Whole genome sequencing of Bosea vaviloviae isolated from cave pool.</title>
        <authorList>
            <person name="Tan N.E.H."/>
            <person name="Lee Y.P."/>
            <person name="Gan H.M."/>
            <person name="Barton H."/>
            <person name="Savka M.A."/>
        </authorList>
    </citation>
    <scope>NUCLEOTIDE SEQUENCE [LARGE SCALE GENOMIC DNA]</scope>
    <source>
        <strain evidence="4 5">SD260</strain>
    </source>
</reference>
<dbReference type="RefSeq" id="WP_248310784.1">
    <property type="nucleotide sequence ID" value="NZ_LGSZ01000028.1"/>
</dbReference>
<dbReference type="Gene3D" id="3.60.21.10">
    <property type="match status" value="1"/>
</dbReference>
<dbReference type="Proteomes" id="UP000037822">
    <property type="component" value="Unassembled WGS sequence"/>
</dbReference>
<dbReference type="InterPro" id="IPR004843">
    <property type="entry name" value="Calcineurin-like_PHP"/>
</dbReference>
<evidence type="ECO:0000313" key="5">
    <source>
        <dbReference type="Proteomes" id="UP000037822"/>
    </source>
</evidence>
<comment type="caution">
    <text evidence="4">The sequence shown here is derived from an EMBL/GenBank/DDBJ whole genome shotgun (WGS) entry which is preliminary data.</text>
</comment>
<dbReference type="Pfam" id="PF00149">
    <property type="entry name" value="Metallophos"/>
    <property type="match status" value="1"/>
</dbReference>
<organism evidence="4 5">
    <name type="scientific">Bosea vaviloviae</name>
    <dbReference type="NCBI Taxonomy" id="1526658"/>
    <lineage>
        <taxon>Bacteria</taxon>
        <taxon>Pseudomonadati</taxon>
        <taxon>Pseudomonadota</taxon>
        <taxon>Alphaproteobacteria</taxon>
        <taxon>Hyphomicrobiales</taxon>
        <taxon>Boseaceae</taxon>
        <taxon>Bosea</taxon>
    </lineage>
</organism>
<dbReference type="CDD" id="cd07385">
    <property type="entry name" value="MPP_YkuE_C"/>
    <property type="match status" value="1"/>
</dbReference>
<evidence type="ECO:0000256" key="1">
    <source>
        <dbReference type="ARBA" id="ARBA00022723"/>
    </source>
</evidence>
<keyword evidence="1" id="KW-0479">Metal-binding</keyword>
<dbReference type="GO" id="GO:0016020">
    <property type="term" value="C:membrane"/>
    <property type="evidence" value="ECO:0007669"/>
    <property type="project" value="GOC"/>
</dbReference>